<keyword evidence="1" id="KW-0732">Signal</keyword>
<keyword evidence="4" id="KW-1185">Reference proteome</keyword>
<evidence type="ECO:0000256" key="1">
    <source>
        <dbReference type="SAM" id="SignalP"/>
    </source>
</evidence>
<evidence type="ECO:0000313" key="3">
    <source>
        <dbReference type="EMBL" id="PYE38956.1"/>
    </source>
</evidence>
<comment type="caution">
    <text evidence="3">The sequence shown here is derived from an EMBL/GenBank/DDBJ whole genome shotgun (WGS) entry which is preliminary data.</text>
</comment>
<evidence type="ECO:0000313" key="4">
    <source>
        <dbReference type="Proteomes" id="UP000247746"/>
    </source>
</evidence>
<dbReference type="RefSeq" id="WP_110923201.1">
    <property type="nucleotide sequence ID" value="NZ_QJSU01000005.1"/>
</dbReference>
<dbReference type="EMBL" id="QJSU01000005">
    <property type="protein sequence ID" value="PYE38956.1"/>
    <property type="molecule type" value="Genomic_DNA"/>
</dbReference>
<evidence type="ECO:0000259" key="2">
    <source>
        <dbReference type="Pfam" id="PF03413"/>
    </source>
</evidence>
<accession>A0A2V4UQZ7</accession>
<dbReference type="Proteomes" id="UP000247746">
    <property type="component" value="Unassembled WGS sequence"/>
</dbReference>
<dbReference type="AlphaFoldDB" id="A0A2V4UQZ7"/>
<gene>
    <name evidence="3" type="ORF">DFP82_105110</name>
</gene>
<dbReference type="OrthoDB" id="6658803at2"/>
<name>A0A2V4UQZ7_9GAMM</name>
<organism evidence="3 4">
    <name type="scientific">Psychrobacter fozii</name>
    <dbReference type="NCBI Taxonomy" id="198480"/>
    <lineage>
        <taxon>Bacteria</taxon>
        <taxon>Pseudomonadati</taxon>
        <taxon>Pseudomonadota</taxon>
        <taxon>Gammaproteobacteria</taxon>
        <taxon>Moraxellales</taxon>
        <taxon>Moraxellaceae</taxon>
        <taxon>Psychrobacter</taxon>
    </lineage>
</organism>
<dbReference type="InterPro" id="IPR025711">
    <property type="entry name" value="PepSY"/>
</dbReference>
<feature type="domain" description="PepSY" evidence="2">
    <location>
        <begin position="48"/>
        <end position="108"/>
    </location>
</feature>
<feature type="domain" description="PepSY" evidence="2">
    <location>
        <begin position="134"/>
        <end position="185"/>
    </location>
</feature>
<feature type="chain" id="PRO_5015907237" evidence="1">
    <location>
        <begin position="33"/>
        <end position="193"/>
    </location>
</feature>
<dbReference type="Pfam" id="PF03413">
    <property type="entry name" value="PepSY"/>
    <property type="match status" value="2"/>
</dbReference>
<sequence>MGKLSKKMQLTTLGAGLAVALTAGVMSTTVIAAQTNLSTEVKAAKGNKVGLKQAITIATKHASGMLISADYDEDDDDTENGVYEIEFSTASDSYEVIVDAITGEVVSTDTERLDRDDINDYNVQRRVKVNVMSAIGIAEKKIGGMTLEVEFEADRDYSDHPLYYKVDLLKGDEVVSINIDANTGETFANKYKR</sequence>
<reference evidence="3 4" key="1">
    <citation type="submission" date="2018-06" db="EMBL/GenBank/DDBJ databases">
        <title>Genomic Encyclopedia of Type Strains, Phase III (KMG-III): the genomes of soil and plant-associated and newly described type strains.</title>
        <authorList>
            <person name="Whitman W."/>
        </authorList>
    </citation>
    <scope>NUCLEOTIDE SEQUENCE [LARGE SCALE GENOMIC DNA]</scope>
    <source>
        <strain evidence="3 4">CECT 5889</strain>
    </source>
</reference>
<dbReference type="Gene3D" id="3.10.450.40">
    <property type="match status" value="2"/>
</dbReference>
<proteinExistence type="predicted"/>
<protein>
    <submittedName>
        <fullName evidence="3">Peptidase YpeB-like protein</fullName>
    </submittedName>
</protein>
<feature type="signal peptide" evidence="1">
    <location>
        <begin position="1"/>
        <end position="32"/>
    </location>
</feature>